<reference evidence="2 3" key="1">
    <citation type="submission" date="2023-03" db="EMBL/GenBank/DDBJ databases">
        <title>High recombination rates correlate with genetic variation in Cardiocondyla obscurior ants.</title>
        <authorList>
            <person name="Errbii M."/>
        </authorList>
    </citation>
    <scope>NUCLEOTIDE SEQUENCE [LARGE SCALE GENOMIC DNA]</scope>
    <source>
        <strain evidence="2">Alpha-2009</strain>
        <tissue evidence="2">Whole body</tissue>
    </source>
</reference>
<proteinExistence type="predicted"/>
<protein>
    <recommendedName>
        <fullName evidence="1">DUF4817 domain-containing protein</fullName>
    </recommendedName>
</protein>
<accession>A0AAW2FK28</accession>
<organism evidence="2 3">
    <name type="scientific">Cardiocondyla obscurior</name>
    <dbReference type="NCBI Taxonomy" id="286306"/>
    <lineage>
        <taxon>Eukaryota</taxon>
        <taxon>Metazoa</taxon>
        <taxon>Ecdysozoa</taxon>
        <taxon>Arthropoda</taxon>
        <taxon>Hexapoda</taxon>
        <taxon>Insecta</taxon>
        <taxon>Pterygota</taxon>
        <taxon>Neoptera</taxon>
        <taxon>Endopterygota</taxon>
        <taxon>Hymenoptera</taxon>
        <taxon>Apocrita</taxon>
        <taxon>Aculeata</taxon>
        <taxon>Formicoidea</taxon>
        <taxon>Formicidae</taxon>
        <taxon>Myrmicinae</taxon>
        <taxon>Cardiocondyla</taxon>
    </lineage>
</organism>
<dbReference type="Proteomes" id="UP001430953">
    <property type="component" value="Unassembled WGS sequence"/>
</dbReference>
<keyword evidence="3" id="KW-1185">Reference proteome</keyword>
<comment type="caution">
    <text evidence="2">The sequence shown here is derived from an EMBL/GenBank/DDBJ whole genome shotgun (WGS) entry which is preliminary data.</text>
</comment>
<feature type="domain" description="DUF4817" evidence="1">
    <location>
        <begin position="9"/>
        <end position="41"/>
    </location>
</feature>
<gene>
    <name evidence="2" type="ORF">PUN28_010846</name>
</gene>
<evidence type="ECO:0000259" key="1">
    <source>
        <dbReference type="Pfam" id="PF16087"/>
    </source>
</evidence>
<dbReference type="Pfam" id="PF16087">
    <property type="entry name" value="DUF4817"/>
    <property type="match status" value="1"/>
</dbReference>
<name>A0AAW2FK28_9HYME</name>
<dbReference type="AlphaFoldDB" id="A0AAW2FK28"/>
<evidence type="ECO:0000313" key="2">
    <source>
        <dbReference type="EMBL" id="KAL0115610.1"/>
    </source>
</evidence>
<sequence>MKGYTNVELAEMHLLYGEVRGNASEAARLYAERYPNRKKPNGADCIFTFHEYNFGIDFFRNAHRHFKLYKVYSLKDCFIRDNYFNSCIIIVRINLVHNTQSKHGNFFKPAIRNLVINM</sequence>
<dbReference type="EMBL" id="JADYXP020000010">
    <property type="protein sequence ID" value="KAL0115610.1"/>
    <property type="molecule type" value="Genomic_DNA"/>
</dbReference>
<evidence type="ECO:0000313" key="3">
    <source>
        <dbReference type="Proteomes" id="UP001430953"/>
    </source>
</evidence>
<dbReference type="InterPro" id="IPR032135">
    <property type="entry name" value="DUF4817"/>
</dbReference>